<organism evidence="2 3">
    <name type="scientific">Hebeloma cylindrosporum</name>
    <dbReference type="NCBI Taxonomy" id="76867"/>
    <lineage>
        <taxon>Eukaryota</taxon>
        <taxon>Fungi</taxon>
        <taxon>Dikarya</taxon>
        <taxon>Basidiomycota</taxon>
        <taxon>Agaricomycotina</taxon>
        <taxon>Agaricomycetes</taxon>
        <taxon>Agaricomycetidae</taxon>
        <taxon>Agaricales</taxon>
        <taxon>Agaricineae</taxon>
        <taxon>Hymenogastraceae</taxon>
        <taxon>Hebeloma</taxon>
    </lineage>
</organism>
<evidence type="ECO:0000313" key="3">
    <source>
        <dbReference type="Proteomes" id="UP000053424"/>
    </source>
</evidence>
<feature type="region of interest" description="Disordered" evidence="1">
    <location>
        <begin position="50"/>
        <end position="70"/>
    </location>
</feature>
<dbReference type="EMBL" id="KN831809">
    <property type="protein sequence ID" value="KIM36056.1"/>
    <property type="molecule type" value="Genomic_DNA"/>
</dbReference>
<gene>
    <name evidence="2" type="ORF">M413DRAFT_31963</name>
</gene>
<proteinExistence type="predicted"/>
<evidence type="ECO:0000256" key="1">
    <source>
        <dbReference type="SAM" id="MobiDB-lite"/>
    </source>
</evidence>
<name>A0A0C3BX62_HEBCY</name>
<evidence type="ECO:0000313" key="2">
    <source>
        <dbReference type="EMBL" id="KIM36056.1"/>
    </source>
</evidence>
<dbReference type="HOGENOM" id="CLU_1518046_0_0_1"/>
<dbReference type="Proteomes" id="UP000053424">
    <property type="component" value="Unassembled WGS sequence"/>
</dbReference>
<protein>
    <submittedName>
        <fullName evidence="2">Uncharacterized protein</fullName>
    </submittedName>
</protein>
<dbReference type="STRING" id="686832.A0A0C3BX62"/>
<sequence length="177" mass="20161">MSQQLSRASTPTPMTPNISLPTAQALVFRPAERPANLPSAILWLRDDCSKEDTARPSPQNPARPPMRQAIRKKDGTTISASHYSMIRNSGNRLVNLLLEHHSKSGSSEQPKMSCSKKLYYPEWRKAVLELEREHPVRTYCCNNWKAEQMLGNIIRSRKTSALKRKRGLSIPTEARRR</sequence>
<dbReference type="OrthoDB" id="3268210at2759"/>
<accession>A0A0C3BX62</accession>
<reference evidence="3" key="2">
    <citation type="submission" date="2015-01" db="EMBL/GenBank/DDBJ databases">
        <title>Evolutionary Origins and Diversification of the Mycorrhizal Mutualists.</title>
        <authorList>
            <consortium name="DOE Joint Genome Institute"/>
            <consortium name="Mycorrhizal Genomics Consortium"/>
            <person name="Kohler A."/>
            <person name="Kuo A."/>
            <person name="Nagy L.G."/>
            <person name="Floudas D."/>
            <person name="Copeland A."/>
            <person name="Barry K.W."/>
            <person name="Cichocki N."/>
            <person name="Veneault-Fourrey C."/>
            <person name="LaButti K."/>
            <person name="Lindquist E.A."/>
            <person name="Lipzen A."/>
            <person name="Lundell T."/>
            <person name="Morin E."/>
            <person name="Murat C."/>
            <person name="Riley R."/>
            <person name="Ohm R."/>
            <person name="Sun H."/>
            <person name="Tunlid A."/>
            <person name="Henrissat B."/>
            <person name="Grigoriev I.V."/>
            <person name="Hibbett D.S."/>
            <person name="Martin F."/>
        </authorList>
    </citation>
    <scope>NUCLEOTIDE SEQUENCE [LARGE SCALE GENOMIC DNA]</scope>
    <source>
        <strain evidence="3">h7</strain>
    </source>
</reference>
<keyword evidence="3" id="KW-1185">Reference proteome</keyword>
<reference evidence="2 3" key="1">
    <citation type="submission" date="2014-04" db="EMBL/GenBank/DDBJ databases">
        <authorList>
            <consortium name="DOE Joint Genome Institute"/>
            <person name="Kuo A."/>
            <person name="Gay G."/>
            <person name="Dore J."/>
            <person name="Kohler A."/>
            <person name="Nagy L.G."/>
            <person name="Floudas D."/>
            <person name="Copeland A."/>
            <person name="Barry K.W."/>
            <person name="Cichocki N."/>
            <person name="Veneault-Fourrey C."/>
            <person name="LaButti K."/>
            <person name="Lindquist E.A."/>
            <person name="Lipzen A."/>
            <person name="Lundell T."/>
            <person name="Morin E."/>
            <person name="Murat C."/>
            <person name="Sun H."/>
            <person name="Tunlid A."/>
            <person name="Henrissat B."/>
            <person name="Grigoriev I.V."/>
            <person name="Hibbett D.S."/>
            <person name="Martin F."/>
            <person name="Nordberg H.P."/>
            <person name="Cantor M.N."/>
            <person name="Hua S.X."/>
        </authorList>
    </citation>
    <scope>NUCLEOTIDE SEQUENCE [LARGE SCALE GENOMIC DNA]</scope>
    <source>
        <strain evidence="3">h7</strain>
    </source>
</reference>
<dbReference type="AlphaFoldDB" id="A0A0C3BX62"/>